<dbReference type="InterPro" id="IPR011881">
    <property type="entry name" value="PaaA"/>
</dbReference>
<protein>
    <submittedName>
        <fullName evidence="1">1,2-phenylacetyl-CoA epoxidase subunit PaaA</fullName>
    </submittedName>
</protein>
<proteinExistence type="predicted"/>
<dbReference type="PANTHER" id="PTHR30458">
    <property type="entry name" value="PHENYLACETIC ACID DEGRADATION PROTEIN PAA"/>
    <property type="match status" value="1"/>
</dbReference>
<dbReference type="Gene3D" id="1.20.1260.10">
    <property type="match status" value="1"/>
</dbReference>
<gene>
    <name evidence="1" type="primary">paaA</name>
    <name evidence="1" type="ORF">ACFOUO_03610</name>
</gene>
<dbReference type="InterPro" id="IPR009078">
    <property type="entry name" value="Ferritin-like_SF"/>
</dbReference>
<keyword evidence="2" id="KW-1185">Reference proteome</keyword>
<dbReference type="NCBIfam" id="TIGR02156">
    <property type="entry name" value="PA_CoA_Oxy1"/>
    <property type="match status" value="1"/>
</dbReference>
<dbReference type="InterPro" id="IPR007814">
    <property type="entry name" value="PaaA_PaaC"/>
</dbReference>
<dbReference type="EMBL" id="JBHSAP010000007">
    <property type="protein sequence ID" value="MFC4075889.1"/>
    <property type="molecule type" value="Genomic_DNA"/>
</dbReference>
<reference evidence="2" key="1">
    <citation type="journal article" date="2019" name="Int. J. Syst. Evol. Microbiol.">
        <title>The Global Catalogue of Microorganisms (GCM) 10K type strain sequencing project: providing services to taxonomists for standard genome sequencing and annotation.</title>
        <authorList>
            <consortium name="The Broad Institute Genomics Platform"/>
            <consortium name="The Broad Institute Genome Sequencing Center for Infectious Disease"/>
            <person name="Wu L."/>
            <person name="Ma J."/>
        </authorList>
    </citation>
    <scope>NUCLEOTIDE SEQUENCE [LARGE SCALE GENOMIC DNA]</scope>
    <source>
        <strain evidence="2">IBRC-M 10813</strain>
    </source>
</reference>
<sequence>MDWIVGKGETVVTEEERHRRFIERIQRGEKIEATDWMPDEYRKLVLKLIHMHGVSEIMGALPEKEWVPRAPTLKRKLAIMAKVQDEMGHGQLLLRVAEDLAAPLGKTREDLVTDVIQGRVKFHNVFHMEAPTWADAGVIGWLVDGAAIINQAALLHTSYGPYARVLKRICAEESFHMQHGENIILALAGGTEEQRRMLQESLDRWWESLLFFFGPVEVTPSAQRMIDYGIRSKTNEELRQQFFHKYIPRIRSLGLTIPDPHLRYEEKEGCWIWTQPDWERFGDIVKENKGPKSMERIGLRRFAHEEQRWVREAMVCSRSEEPSPAV</sequence>
<dbReference type="SUPFAM" id="SSF47240">
    <property type="entry name" value="Ferritin-like"/>
    <property type="match status" value="1"/>
</dbReference>
<organism evidence="1 2">
    <name type="scientific">Salinithrix halophila</name>
    <dbReference type="NCBI Taxonomy" id="1485204"/>
    <lineage>
        <taxon>Bacteria</taxon>
        <taxon>Bacillati</taxon>
        <taxon>Bacillota</taxon>
        <taxon>Bacilli</taxon>
        <taxon>Bacillales</taxon>
        <taxon>Thermoactinomycetaceae</taxon>
        <taxon>Salinithrix</taxon>
    </lineage>
</organism>
<dbReference type="InterPro" id="IPR012347">
    <property type="entry name" value="Ferritin-like"/>
</dbReference>
<dbReference type="Pfam" id="PF05138">
    <property type="entry name" value="PaaA_PaaC"/>
    <property type="match status" value="1"/>
</dbReference>
<dbReference type="Proteomes" id="UP001595843">
    <property type="component" value="Unassembled WGS sequence"/>
</dbReference>
<accession>A0ABV8JBE4</accession>
<evidence type="ECO:0000313" key="1">
    <source>
        <dbReference type="EMBL" id="MFC4075889.1"/>
    </source>
</evidence>
<name>A0ABV8JBE4_9BACL</name>
<comment type="caution">
    <text evidence="1">The sequence shown here is derived from an EMBL/GenBank/DDBJ whole genome shotgun (WGS) entry which is preliminary data.</text>
</comment>
<dbReference type="InterPro" id="IPR052703">
    <property type="entry name" value="Aromatic_CoA_ox/epox"/>
</dbReference>
<evidence type="ECO:0000313" key="2">
    <source>
        <dbReference type="Proteomes" id="UP001595843"/>
    </source>
</evidence>
<dbReference type="PANTHER" id="PTHR30458:SF2">
    <property type="entry name" value="1,2-PHENYLACETYL-COA EPOXIDASE, SUBUNIT A"/>
    <property type="match status" value="1"/>
</dbReference>